<dbReference type="Proteomes" id="UP000663873">
    <property type="component" value="Unassembled WGS sequence"/>
</dbReference>
<name>A0A821G3M7_9BILA</name>
<comment type="caution">
    <text evidence="2">The sequence shown here is derived from an EMBL/GenBank/DDBJ whole genome shotgun (WGS) entry which is preliminary data.</text>
</comment>
<proteinExistence type="predicted"/>
<feature type="compositionally biased region" description="Polar residues" evidence="1">
    <location>
        <begin position="8"/>
        <end position="23"/>
    </location>
</feature>
<reference evidence="2" key="1">
    <citation type="submission" date="2021-02" db="EMBL/GenBank/DDBJ databases">
        <authorList>
            <person name="Nowell W R."/>
        </authorList>
    </citation>
    <scope>NUCLEOTIDE SEQUENCE</scope>
</reference>
<evidence type="ECO:0000313" key="3">
    <source>
        <dbReference type="Proteomes" id="UP000663873"/>
    </source>
</evidence>
<dbReference type="AlphaFoldDB" id="A0A821G3M7"/>
<keyword evidence="3" id="KW-1185">Reference proteome</keyword>
<sequence length="62" mass="7503">MPRHAFLQSKTTLTTCKKNSNQSERIHDKENEKNDNDQMRKYLTNKRDNVVIFQQHGQRWSK</sequence>
<feature type="non-terminal residue" evidence="2">
    <location>
        <position position="1"/>
    </location>
</feature>
<feature type="compositionally biased region" description="Basic and acidic residues" evidence="1">
    <location>
        <begin position="24"/>
        <end position="38"/>
    </location>
</feature>
<evidence type="ECO:0000256" key="1">
    <source>
        <dbReference type="SAM" id="MobiDB-lite"/>
    </source>
</evidence>
<accession>A0A821G3M7</accession>
<gene>
    <name evidence="2" type="ORF">UJA718_LOCUS34171</name>
</gene>
<evidence type="ECO:0000313" key="2">
    <source>
        <dbReference type="EMBL" id="CAF4659287.1"/>
    </source>
</evidence>
<feature type="region of interest" description="Disordered" evidence="1">
    <location>
        <begin position="1"/>
        <end position="38"/>
    </location>
</feature>
<organism evidence="2 3">
    <name type="scientific">Rotaria socialis</name>
    <dbReference type="NCBI Taxonomy" id="392032"/>
    <lineage>
        <taxon>Eukaryota</taxon>
        <taxon>Metazoa</taxon>
        <taxon>Spiralia</taxon>
        <taxon>Gnathifera</taxon>
        <taxon>Rotifera</taxon>
        <taxon>Eurotatoria</taxon>
        <taxon>Bdelloidea</taxon>
        <taxon>Philodinida</taxon>
        <taxon>Philodinidae</taxon>
        <taxon>Rotaria</taxon>
    </lineage>
</organism>
<protein>
    <submittedName>
        <fullName evidence="2">Uncharacterized protein</fullName>
    </submittedName>
</protein>
<dbReference type="EMBL" id="CAJOBP010030716">
    <property type="protein sequence ID" value="CAF4659287.1"/>
    <property type="molecule type" value="Genomic_DNA"/>
</dbReference>